<name>A0ABP9LM95_9GAMM</name>
<feature type="domain" description="PAC" evidence="7">
    <location>
        <begin position="251"/>
        <end position="303"/>
    </location>
</feature>
<dbReference type="InterPro" id="IPR004089">
    <property type="entry name" value="MCPsignal_dom"/>
</dbReference>
<dbReference type="InterPro" id="IPR051310">
    <property type="entry name" value="MCP_chemotaxis"/>
</dbReference>
<dbReference type="Pfam" id="PF00015">
    <property type="entry name" value="MCPsignal"/>
    <property type="match status" value="1"/>
</dbReference>
<dbReference type="CDD" id="cd00130">
    <property type="entry name" value="PAS"/>
    <property type="match status" value="2"/>
</dbReference>
<dbReference type="PROSITE" id="PS50113">
    <property type="entry name" value="PAC"/>
    <property type="match status" value="2"/>
</dbReference>
<evidence type="ECO:0000313" key="10">
    <source>
        <dbReference type="Proteomes" id="UP001501083"/>
    </source>
</evidence>
<dbReference type="PRINTS" id="PR00260">
    <property type="entry name" value="CHEMTRNSDUCR"/>
</dbReference>
<dbReference type="PROSITE" id="PS50885">
    <property type="entry name" value="HAMP"/>
    <property type="match status" value="1"/>
</dbReference>
<organism evidence="9 10">
    <name type="scientific">Lysobacter panacisoli</name>
    <dbReference type="NCBI Taxonomy" id="1255263"/>
    <lineage>
        <taxon>Bacteria</taxon>
        <taxon>Pseudomonadati</taxon>
        <taxon>Pseudomonadota</taxon>
        <taxon>Gammaproteobacteria</taxon>
        <taxon>Lysobacterales</taxon>
        <taxon>Lysobacteraceae</taxon>
        <taxon>Lysobacter</taxon>
    </lineage>
</organism>
<dbReference type="EMBL" id="BAABKY010000002">
    <property type="protein sequence ID" value="GAA5078785.1"/>
    <property type="molecule type" value="Genomic_DNA"/>
</dbReference>
<protein>
    <submittedName>
        <fullName evidence="9">Methyl-accepting chemotaxis protein</fullName>
    </submittedName>
</protein>
<comment type="caution">
    <text evidence="9">The sequence shown here is derived from an EMBL/GenBank/DDBJ whole genome shotgun (WGS) entry which is preliminary data.</text>
</comment>
<dbReference type="PANTHER" id="PTHR43531">
    <property type="entry name" value="PROTEIN ICFG"/>
    <property type="match status" value="1"/>
</dbReference>
<feature type="domain" description="HAMP" evidence="8">
    <location>
        <begin position="299"/>
        <end position="352"/>
    </location>
</feature>
<dbReference type="InterPro" id="IPR003660">
    <property type="entry name" value="HAMP_dom"/>
</dbReference>
<feature type="domain" description="PAS" evidence="6">
    <location>
        <begin position="70"/>
        <end position="100"/>
    </location>
</feature>
<evidence type="ECO:0000259" key="7">
    <source>
        <dbReference type="PROSITE" id="PS50113"/>
    </source>
</evidence>
<comment type="similarity">
    <text evidence="3">Belongs to the methyl-accepting chemotaxis (MCP) protein family.</text>
</comment>
<dbReference type="SUPFAM" id="SSF58104">
    <property type="entry name" value="Methyl-accepting chemotaxis protein (MCP) signaling domain"/>
    <property type="match status" value="1"/>
</dbReference>
<dbReference type="InterPro" id="IPR000014">
    <property type="entry name" value="PAS"/>
</dbReference>
<dbReference type="SUPFAM" id="SSF55785">
    <property type="entry name" value="PYP-like sensor domain (PAS domain)"/>
    <property type="match status" value="2"/>
</dbReference>
<evidence type="ECO:0000259" key="8">
    <source>
        <dbReference type="PROSITE" id="PS50885"/>
    </source>
</evidence>
<accession>A0ABP9LM95</accession>
<evidence type="ECO:0000256" key="2">
    <source>
        <dbReference type="ARBA" id="ARBA00023224"/>
    </source>
</evidence>
<feature type="domain" description="Methyl-accepting transducer" evidence="5">
    <location>
        <begin position="357"/>
        <end position="586"/>
    </location>
</feature>
<evidence type="ECO:0000259" key="6">
    <source>
        <dbReference type="PROSITE" id="PS50112"/>
    </source>
</evidence>
<evidence type="ECO:0000256" key="1">
    <source>
        <dbReference type="ARBA" id="ARBA00022481"/>
    </source>
</evidence>
<keyword evidence="10" id="KW-1185">Reference proteome</keyword>
<dbReference type="SMART" id="SM00091">
    <property type="entry name" value="PAS"/>
    <property type="match status" value="2"/>
</dbReference>
<evidence type="ECO:0000259" key="5">
    <source>
        <dbReference type="PROSITE" id="PS50111"/>
    </source>
</evidence>
<dbReference type="Gene3D" id="3.30.450.20">
    <property type="entry name" value="PAS domain"/>
    <property type="match status" value="2"/>
</dbReference>
<dbReference type="Pfam" id="PF08447">
    <property type="entry name" value="PAS_3"/>
    <property type="match status" value="2"/>
</dbReference>
<dbReference type="Proteomes" id="UP001501083">
    <property type="component" value="Unassembled WGS sequence"/>
</dbReference>
<feature type="domain" description="PAC" evidence="7">
    <location>
        <begin position="129"/>
        <end position="181"/>
    </location>
</feature>
<dbReference type="InterPro" id="IPR035965">
    <property type="entry name" value="PAS-like_dom_sf"/>
</dbReference>
<dbReference type="InterPro" id="IPR004090">
    <property type="entry name" value="Chemotax_Me-accpt_rcpt"/>
</dbReference>
<dbReference type="CDD" id="cd11386">
    <property type="entry name" value="MCP_signal"/>
    <property type="match status" value="1"/>
</dbReference>
<evidence type="ECO:0000256" key="4">
    <source>
        <dbReference type="PROSITE-ProRule" id="PRU00284"/>
    </source>
</evidence>
<dbReference type="PROSITE" id="PS50112">
    <property type="entry name" value="PAS"/>
    <property type="match status" value="1"/>
</dbReference>
<evidence type="ECO:0000313" key="9">
    <source>
        <dbReference type="EMBL" id="GAA5078785.1"/>
    </source>
</evidence>
<evidence type="ECO:0000256" key="3">
    <source>
        <dbReference type="ARBA" id="ARBA00029447"/>
    </source>
</evidence>
<reference evidence="10" key="1">
    <citation type="journal article" date="2019" name="Int. J. Syst. Evol. Microbiol.">
        <title>The Global Catalogue of Microorganisms (GCM) 10K type strain sequencing project: providing services to taxonomists for standard genome sequencing and annotation.</title>
        <authorList>
            <consortium name="The Broad Institute Genomics Platform"/>
            <consortium name="The Broad Institute Genome Sequencing Center for Infectious Disease"/>
            <person name="Wu L."/>
            <person name="Ma J."/>
        </authorList>
    </citation>
    <scope>NUCLEOTIDE SEQUENCE [LARGE SCALE GENOMIC DNA]</scope>
    <source>
        <strain evidence="10">JCM 19212</strain>
    </source>
</reference>
<gene>
    <name evidence="9" type="ORF">GCM10025759_26250</name>
</gene>
<keyword evidence="2 4" id="KW-0807">Transducer</keyword>
<dbReference type="Gene3D" id="1.10.287.950">
    <property type="entry name" value="Methyl-accepting chemotaxis protein"/>
    <property type="match status" value="1"/>
</dbReference>
<dbReference type="SMART" id="SM00283">
    <property type="entry name" value="MA"/>
    <property type="match status" value="1"/>
</dbReference>
<dbReference type="InterPro" id="IPR001610">
    <property type="entry name" value="PAC"/>
</dbReference>
<dbReference type="PROSITE" id="PS50111">
    <property type="entry name" value="CHEMOTAXIS_TRANSDUC_2"/>
    <property type="match status" value="1"/>
</dbReference>
<dbReference type="NCBIfam" id="TIGR00229">
    <property type="entry name" value="sensory_box"/>
    <property type="match status" value="2"/>
</dbReference>
<keyword evidence="1" id="KW-0488">Methylation</keyword>
<dbReference type="InterPro" id="IPR000700">
    <property type="entry name" value="PAS-assoc_C"/>
</dbReference>
<dbReference type="PANTHER" id="PTHR43531:SF14">
    <property type="entry name" value="METHYL-ACCEPTING CHEMOTAXIS PROTEIN I-RELATED"/>
    <property type="match status" value="1"/>
</dbReference>
<dbReference type="SMART" id="SM00086">
    <property type="entry name" value="PAC"/>
    <property type="match status" value="2"/>
</dbReference>
<dbReference type="InterPro" id="IPR013655">
    <property type="entry name" value="PAS_fold_3"/>
</dbReference>
<sequence length="624" mass="67142">MTHKDNEDHMLSVGTRPFVADRSNSTAPSLWQRLASAFAPHHGAPASSVANARIAELEGRVAAIDRVQAVIEFDLDGTILRANDNFLHTMGYRLEEIQGRHHRMFADAQYAQGAEYREFWAKLGRGEFDAGQYRRLGKDGREVWIQASYNPVFDSSGRPYKVVKFATDITAQKMQAADFAGQLAAINKSQAVIEFGLDGRILSANANFLAAVGYALEEVRGQHHSMFVDPAMRGSAEYRQFWEKLGRGEYDAGQYRRLGKGGREIWIQASYNPIYDMNGRPFKVVKYATDITAQVRDSQALQLAVAQTREVVAAAQDGDLTRRIDTRDKSGAIAELCSGINALVDAMGAIIGQIKVAADTIGVGAGEIASGNNDLSQRTEAQAASLEETATSMEQLTGTVRQTAENARQATQLARGAVDVAAQGGHVMHEVVSTMSQISASSHRIVDIIGVIDGIAFQTNILALNAAVEAARAGEQGRGFAVVASEVRSLAQRSASAAKEIKQLIGDSVDKVELGTRLVEGAGRTMDEIVVGVKHVSDLMADVSAATQEQSTGIEQVNQAIMQMDRGTQQNAALVEEASAAARSMEEQAQQLMDTVAAFRLGVPGEAAAASSRAHSTRPVLRPV</sequence>
<proteinExistence type="inferred from homology"/>